<dbReference type="EMBL" id="JAAXOT010000014">
    <property type="protein sequence ID" value="NKY59225.1"/>
    <property type="molecule type" value="Genomic_DNA"/>
</dbReference>
<comment type="caution">
    <text evidence="3">The sequence shown here is derived from an EMBL/GenBank/DDBJ whole genome shotgun (WGS) entry which is preliminary data.</text>
</comment>
<dbReference type="InterPro" id="IPR009492">
    <property type="entry name" value="TniQ"/>
</dbReference>
<feature type="domain" description="TniQ" evidence="2">
    <location>
        <begin position="5"/>
        <end position="174"/>
    </location>
</feature>
<reference evidence="3 4" key="1">
    <citation type="submission" date="2020-04" db="EMBL/GenBank/DDBJ databases">
        <title>MicrobeNet Type strains.</title>
        <authorList>
            <person name="Nicholson A.C."/>
        </authorList>
    </citation>
    <scope>NUCLEOTIDE SEQUENCE [LARGE SCALE GENOMIC DNA]</scope>
    <source>
        <strain evidence="3 4">JCM 3332</strain>
    </source>
</reference>
<protein>
    <submittedName>
        <fullName evidence="3">TniQ family protein</fullName>
    </submittedName>
</protein>
<organism evidence="3 4">
    <name type="scientific">Nocardia flavorosea</name>
    <dbReference type="NCBI Taxonomy" id="53429"/>
    <lineage>
        <taxon>Bacteria</taxon>
        <taxon>Bacillati</taxon>
        <taxon>Actinomycetota</taxon>
        <taxon>Actinomycetes</taxon>
        <taxon>Mycobacteriales</taxon>
        <taxon>Nocardiaceae</taxon>
        <taxon>Nocardia</taxon>
    </lineage>
</organism>
<evidence type="ECO:0000256" key="1">
    <source>
        <dbReference type="SAM" id="MobiDB-lite"/>
    </source>
</evidence>
<feature type="region of interest" description="Disordered" evidence="1">
    <location>
        <begin position="314"/>
        <end position="350"/>
    </location>
</feature>
<keyword evidence="4" id="KW-1185">Reference proteome</keyword>
<dbReference type="AlphaFoldDB" id="A0A846YJX5"/>
<dbReference type="Pfam" id="PF06527">
    <property type="entry name" value="TniQ"/>
    <property type="match status" value="1"/>
</dbReference>
<proteinExistence type="predicted"/>
<evidence type="ECO:0000313" key="3">
    <source>
        <dbReference type="EMBL" id="NKY59225.1"/>
    </source>
</evidence>
<dbReference type="Proteomes" id="UP000570678">
    <property type="component" value="Unassembled WGS sequence"/>
</dbReference>
<name>A0A846YJX5_9NOCA</name>
<sequence>MPRWPIHPQPGPIESLSSWVERLATVYQLPVKVLVADLCADLSPNVRAFASRLDHPPRALLVALADRTGVPVPRLVTMTLSGWVPWLFEKLWPRDFEQQQLFDNYVGRHSVLLLPGAIERDIARRAKSRWDAPWLPYPRRPRACPVCATAPDSGRALIWDLPLMLSCVEHRCRLEPAGAVAGGDAPVVAVGETVTTMDGYTYQALTTGLVQLPGRTVHAGVWFRLLRCLLEELCASRLAGSARTGAVLETIWDTIELPIDGRIGMLEPYECLDPEVAETLMRAAASALALAAQRSIPAVGELGPALAPVPYRPAPPGGPAVRPSTPPRRDLLNPPRWWPAAPVQAGPPRDWSQTARRYALKRGVPAWALPDLAGRPWLE</sequence>
<evidence type="ECO:0000313" key="4">
    <source>
        <dbReference type="Proteomes" id="UP000570678"/>
    </source>
</evidence>
<gene>
    <name evidence="3" type="ORF">HGA15_24335</name>
</gene>
<dbReference type="RefSeq" id="WP_062973962.1">
    <property type="nucleotide sequence ID" value="NZ_JAAXOT010000014.1"/>
</dbReference>
<evidence type="ECO:0000259" key="2">
    <source>
        <dbReference type="Pfam" id="PF06527"/>
    </source>
</evidence>
<accession>A0A846YJX5</accession>